<dbReference type="EMBL" id="CAJZBQ010000006">
    <property type="protein sequence ID" value="CAG9312453.1"/>
    <property type="molecule type" value="Genomic_DNA"/>
</dbReference>
<comment type="caution">
    <text evidence="1">The sequence shown here is derived from an EMBL/GenBank/DDBJ whole genome shotgun (WGS) entry which is preliminary data.</text>
</comment>
<accession>A0AAU9IAV2</accession>
<reference evidence="1" key="1">
    <citation type="submission" date="2021-09" db="EMBL/GenBank/DDBJ databases">
        <authorList>
            <consortium name="AG Swart"/>
            <person name="Singh M."/>
            <person name="Singh A."/>
            <person name="Seah K."/>
            <person name="Emmerich C."/>
        </authorList>
    </citation>
    <scope>NUCLEOTIDE SEQUENCE</scope>
    <source>
        <strain evidence="1">ATCC30299</strain>
    </source>
</reference>
<protein>
    <submittedName>
        <fullName evidence="1">Uncharacterized protein</fullName>
    </submittedName>
</protein>
<proteinExistence type="predicted"/>
<keyword evidence="2" id="KW-1185">Reference proteome</keyword>
<dbReference type="AlphaFoldDB" id="A0AAU9IAV2"/>
<name>A0AAU9IAV2_9CILI</name>
<evidence type="ECO:0000313" key="2">
    <source>
        <dbReference type="Proteomes" id="UP001162131"/>
    </source>
</evidence>
<sequence length="180" mass="20292">MESMALYRTFMPKYTHYSSDGGGRDNYISANNGGFISSSPTQSLSFNGTGLGKNRRFYSPVPKLPAPITKYHSDGSGRDIYIAHNSGGLQAAYIPGSYSNLFAGSLRKHPRVRNLESDSFMKATFNYQSKQSRQSMRKNKKIIDKAVLRLSRQKSINPSNSTEKLKYKRRCSVSFYQTMN</sequence>
<gene>
    <name evidence="1" type="ORF">BSTOLATCC_MIC6556</name>
</gene>
<evidence type="ECO:0000313" key="1">
    <source>
        <dbReference type="EMBL" id="CAG9312453.1"/>
    </source>
</evidence>
<dbReference type="Proteomes" id="UP001162131">
    <property type="component" value="Unassembled WGS sequence"/>
</dbReference>
<organism evidence="1 2">
    <name type="scientific">Blepharisma stoltei</name>
    <dbReference type="NCBI Taxonomy" id="1481888"/>
    <lineage>
        <taxon>Eukaryota</taxon>
        <taxon>Sar</taxon>
        <taxon>Alveolata</taxon>
        <taxon>Ciliophora</taxon>
        <taxon>Postciliodesmatophora</taxon>
        <taxon>Heterotrichea</taxon>
        <taxon>Heterotrichida</taxon>
        <taxon>Blepharismidae</taxon>
        <taxon>Blepharisma</taxon>
    </lineage>
</organism>